<accession>A0A5C6DQ42</accession>
<evidence type="ECO:0000313" key="2">
    <source>
        <dbReference type="Proteomes" id="UP000315471"/>
    </source>
</evidence>
<dbReference type="SUPFAM" id="SSF53474">
    <property type="entry name" value="alpha/beta-Hydrolases"/>
    <property type="match status" value="1"/>
</dbReference>
<dbReference type="EMBL" id="SJPY01000006">
    <property type="protein sequence ID" value="TWU38868.1"/>
    <property type="molecule type" value="Genomic_DNA"/>
</dbReference>
<evidence type="ECO:0000313" key="1">
    <source>
        <dbReference type="EMBL" id="TWU38868.1"/>
    </source>
</evidence>
<organism evidence="1 2">
    <name type="scientific">Novipirellula aureliae</name>
    <dbReference type="NCBI Taxonomy" id="2527966"/>
    <lineage>
        <taxon>Bacteria</taxon>
        <taxon>Pseudomonadati</taxon>
        <taxon>Planctomycetota</taxon>
        <taxon>Planctomycetia</taxon>
        <taxon>Pirellulales</taxon>
        <taxon>Pirellulaceae</taxon>
        <taxon>Novipirellula</taxon>
    </lineage>
</organism>
<proteinExistence type="predicted"/>
<evidence type="ECO:0008006" key="3">
    <source>
        <dbReference type="Google" id="ProtNLM"/>
    </source>
</evidence>
<keyword evidence="2" id="KW-1185">Reference proteome</keyword>
<dbReference type="Gene3D" id="3.40.50.1820">
    <property type="entry name" value="alpha/beta hydrolase"/>
    <property type="match status" value="1"/>
</dbReference>
<name>A0A5C6DQ42_9BACT</name>
<sequence>MNFGGTWKWDVLEFRNRRRIESNEENALKTILFSLLLLLGGTVQAADFTFSGEKTDFRGFERYAVSTPQGTIFVVCPKQAAAGKPWLWRSIFWGKNGGAVEQFTAGDLKLLEQGWHVVIAPGDVSGHPRGNAAIDAAYNLLTQEYGFSKTLSMGSMSRETLALFRWASANPEKVDSIYVDNGVCNVKSWPAGKRVPNSGSKGSGSAGSWKLLKETYGFASDEEALAAKVSPIDWLEPLAKAGVPILMGCGTIDTTVPYEENGAIMKERYEKLGGSIRIIFEEKGHHPHGLKDPTPVIDFIEANNH</sequence>
<gene>
    <name evidence="1" type="ORF">Q31b_39460</name>
</gene>
<dbReference type="Proteomes" id="UP000315471">
    <property type="component" value="Unassembled WGS sequence"/>
</dbReference>
<reference evidence="1 2" key="1">
    <citation type="submission" date="2019-02" db="EMBL/GenBank/DDBJ databases">
        <title>Deep-cultivation of Planctomycetes and their phenomic and genomic characterization uncovers novel biology.</title>
        <authorList>
            <person name="Wiegand S."/>
            <person name="Jogler M."/>
            <person name="Boedeker C."/>
            <person name="Pinto D."/>
            <person name="Vollmers J."/>
            <person name="Rivas-Marin E."/>
            <person name="Kohn T."/>
            <person name="Peeters S.H."/>
            <person name="Heuer A."/>
            <person name="Rast P."/>
            <person name="Oberbeckmann S."/>
            <person name="Bunk B."/>
            <person name="Jeske O."/>
            <person name="Meyerdierks A."/>
            <person name="Storesund J.E."/>
            <person name="Kallscheuer N."/>
            <person name="Luecker S."/>
            <person name="Lage O.M."/>
            <person name="Pohl T."/>
            <person name="Merkel B.J."/>
            <person name="Hornburger P."/>
            <person name="Mueller R.-W."/>
            <person name="Bruemmer F."/>
            <person name="Labrenz M."/>
            <person name="Spormann A.M."/>
            <person name="Op Den Camp H."/>
            <person name="Overmann J."/>
            <person name="Amann R."/>
            <person name="Jetten M.S.M."/>
            <person name="Mascher T."/>
            <person name="Medema M.H."/>
            <person name="Devos D.P."/>
            <person name="Kaster A.-K."/>
            <person name="Ovreas L."/>
            <person name="Rohde M."/>
            <person name="Galperin M.Y."/>
            <person name="Jogler C."/>
        </authorList>
    </citation>
    <scope>NUCLEOTIDE SEQUENCE [LARGE SCALE GENOMIC DNA]</scope>
    <source>
        <strain evidence="1 2">Q31b</strain>
    </source>
</reference>
<protein>
    <recommendedName>
        <fullName evidence="3">Alpha/beta hydrolase family protein</fullName>
    </recommendedName>
</protein>
<comment type="caution">
    <text evidence="1">The sequence shown here is derived from an EMBL/GenBank/DDBJ whole genome shotgun (WGS) entry which is preliminary data.</text>
</comment>
<dbReference type="AlphaFoldDB" id="A0A5C6DQ42"/>
<dbReference type="InterPro" id="IPR029058">
    <property type="entry name" value="AB_hydrolase_fold"/>
</dbReference>